<dbReference type="Pfam" id="PF13416">
    <property type="entry name" value="SBP_bac_8"/>
    <property type="match status" value="1"/>
</dbReference>
<organism evidence="2 3">
    <name type="scientific">Paenibacillus agricola</name>
    <dbReference type="NCBI Taxonomy" id="2716264"/>
    <lineage>
        <taxon>Bacteria</taxon>
        <taxon>Bacillati</taxon>
        <taxon>Bacillota</taxon>
        <taxon>Bacilli</taxon>
        <taxon>Bacillales</taxon>
        <taxon>Paenibacillaceae</taxon>
        <taxon>Paenibacillus</taxon>
    </lineage>
</organism>
<dbReference type="Proteomes" id="UP001165962">
    <property type="component" value="Unassembled WGS sequence"/>
</dbReference>
<proteinExistence type="predicted"/>
<keyword evidence="3" id="KW-1185">Reference proteome</keyword>
<dbReference type="SUPFAM" id="SSF53850">
    <property type="entry name" value="Periplasmic binding protein-like II"/>
    <property type="match status" value="1"/>
</dbReference>
<dbReference type="PANTHER" id="PTHR43649">
    <property type="entry name" value="ARABINOSE-BINDING PROTEIN-RELATED"/>
    <property type="match status" value="1"/>
</dbReference>
<dbReference type="Gene3D" id="3.40.190.10">
    <property type="entry name" value="Periplasmic binding protein-like II"/>
    <property type="match status" value="1"/>
</dbReference>
<protein>
    <submittedName>
        <fullName evidence="2">Extracellular solute-binding protein</fullName>
    </submittedName>
</protein>
<dbReference type="InterPro" id="IPR050490">
    <property type="entry name" value="Bact_solute-bd_prot1"/>
</dbReference>
<keyword evidence="1" id="KW-0732">Signal</keyword>
<dbReference type="RefSeq" id="WP_166152672.1">
    <property type="nucleotide sequence ID" value="NZ_JAAOIW010000008.1"/>
</dbReference>
<feature type="chain" id="PRO_5045224383" evidence="1">
    <location>
        <begin position="27"/>
        <end position="441"/>
    </location>
</feature>
<name>A0ABX0J8T4_9BACL</name>
<evidence type="ECO:0000256" key="1">
    <source>
        <dbReference type="SAM" id="SignalP"/>
    </source>
</evidence>
<accession>A0ABX0J8T4</accession>
<feature type="signal peptide" evidence="1">
    <location>
        <begin position="1"/>
        <end position="26"/>
    </location>
</feature>
<dbReference type="InterPro" id="IPR006059">
    <property type="entry name" value="SBP"/>
</dbReference>
<sequence length="441" mass="48992">MNIKGMALIAAALSLAIAGCSKQAPAENTAATTPAKVTTNPVEISLWTGYPELDPWFKIMTESYQKEHPNVKVNISSFPLKDFEKKISTAIPSNSAADIISVNPSLALRYVQTNMIQKAPDDLSAFVKSGIFPEVVVKDAVFNNAVYGIPHMMANAALFYNKKMFAEAGLTEPPKTMDQLVEYAKKLTKYDAAGKVERSGLSLRLTGGGSGVAEKFWVMQLQNGGTFLKEVSPGKYKPDYNNESGLKTFQMYVDMVHKYKTDDPVIKHDAEAFEMEKTAMLVRESWVIGDIKQKAPNLDYGTATLPAANIVVEKDFYVTNSAKGDKATAAWDFIRFLMEQDNHKQQLTMTGWHPVRDDLKLDDVFKETPQLISFFAKYNHLEVYPSIPEHDELQTKFADRLANKGFTDPSLVGNVDKMKAILAEAEKETIEILKKAGHLAE</sequence>
<evidence type="ECO:0000313" key="2">
    <source>
        <dbReference type="EMBL" id="NHN32378.1"/>
    </source>
</evidence>
<reference evidence="2" key="1">
    <citation type="submission" date="2020-03" db="EMBL/GenBank/DDBJ databases">
        <title>Draft sequencing of Paenibacilllus sp. S3N08.</title>
        <authorList>
            <person name="Kim D.-U."/>
        </authorList>
    </citation>
    <scope>NUCLEOTIDE SEQUENCE</scope>
    <source>
        <strain evidence="2">S3N08</strain>
    </source>
</reference>
<dbReference type="EMBL" id="JAAOIW010000008">
    <property type="protein sequence ID" value="NHN32378.1"/>
    <property type="molecule type" value="Genomic_DNA"/>
</dbReference>
<comment type="caution">
    <text evidence="2">The sequence shown here is derived from an EMBL/GenBank/DDBJ whole genome shotgun (WGS) entry which is preliminary data.</text>
</comment>
<dbReference type="PANTHER" id="PTHR43649:SF12">
    <property type="entry name" value="DIACETYLCHITOBIOSE BINDING PROTEIN DASA"/>
    <property type="match status" value="1"/>
</dbReference>
<evidence type="ECO:0000313" key="3">
    <source>
        <dbReference type="Proteomes" id="UP001165962"/>
    </source>
</evidence>
<dbReference type="PROSITE" id="PS51257">
    <property type="entry name" value="PROKAR_LIPOPROTEIN"/>
    <property type="match status" value="1"/>
</dbReference>
<gene>
    <name evidence="2" type="ORF">G9U52_21280</name>
</gene>